<evidence type="ECO:0008006" key="3">
    <source>
        <dbReference type="Google" id="ProtNLM"/>
    </source>
</evidence>
<evidence type="ECO:0000313" key="2">
    <source>
        <dbReference type="Proteomes" id="UP000095649"/>
    </source>
</evidence>
<evidence type="ECO:0000313" key="1">
    <source>
        <dbReference type="EMBL" id="CUN16531.1"/>
    </source>
</evidence>
<dbReference type="EMBL" id="CYXN01000023">
    <property type="protein sequence ID" value="CUN16531.1"/>
    <property type="molecule type" value="Genomic_DNA"/>
</dbReference>
<dbReference type="AlphaFoldDB" id="A0A173UND0"/>
<sequence>MKHAKRSGWRPFWAALCAALLVLLPLVGGTVLLSRAQLRSSLRQAAKSQSGVPIRLPKATDRCTVLLCVADETPGFVLAYLNAGQNCIHLLAVPAALEVPFGGKNVPLADCYAAAGPARCREALGEVFALPEDTDYLAIAPAVLTKLAARYGAVRVGFTGALTPEQLAQYGKGTGVQGISAADAHSFLAALDADTSLSPRRSAAARAAVWDAFFRQALELLPTTLPQGLREVSSSLLTSLTAVDLATLERTLEFLATSAEPVDITADALPGDWAGGHYTVSDASRAAVQSFFNLSPAAAQSASGSEP</sequence>
<proteinExistence type="predicted"/>
<dbReference type="Proteomes" id="UP000095649">
    <property type="component" value="Unassembled WGS sequence"/>
</dbReference>
<protein>
    <recommendedName>
        <fullName evidence="3">Cell envelope-related transcriptional attenuator domain-containing protein</fullName>
    </recommendedName>
</protein>
<dbReference type="OrthoDB" id="1863167at2"/>
<dbReference type="RefSeq" id="WP_155515410.1">
    <property type="nucleotide sequence ID" value="NZ_CYXN01000023.1"/>
</dbReference>
<organism evidence="1 2">
    <name type="scientific">Faecalibacterium prausnitzii</name>
    <dbReference type="NCBI Taxonomy" id="853"/>
    <lineage>
        <taxon>Bacteria</taxon>
        <taxon>Bacillati</taxon>
        <taxon>Bacillota</taxon>
        <taxon>Clostridia</taxon>
        <taxon>Eubacteriales</taxon>
        <taxon>Oscillospiraceae</taxon>
        <taxon>Faecalibacterium</taxon>
    </lineage>
</organism>
<dbReference type="Gene3D" id="3.40.630.190">
    <property type="entry name" value="LCP protein"/>
    <property type="match status" value="1"/>
</dbReference>
<gene>
    <name evidence="1" type="ORF">ERS852582_02231</name>
</gene>
<reference evidence="1 2" key="1">
    <citation type="submission" date="2015-09" db="EMBL/GenBank/DDBJ databases">
        <authorList>
            <consortium name="Pathogen Informatics"/>
        </authorList>
    </citation>
    <scope>NUCLEOTIDE SEQUENCE [LARGE SCALE GENOMIC DNA]</scope>
    <source>
        <strain evidence="1 2">2789STDY5834970</strain>
    </source>
</reference>
<accession>A0A173UND0</accession>
<name>A0A173UND0_9FIRM</name>